<gene>
    <name evidence="4" type="ORF">JF547_03335</name>
</gene>
<dbReference type="SUPFAM" id="SSF53474">
    <property type="entry name" value="alpha/beta-Hydrolases"/>
    <property type="match status" value="1"/>
</dbReference>
<evidence type="ECO:0000256" key="3">
    <source>
        <dbReference type="SAM" id="SignalP"/>
    </source>
</evidence>
<evidence type="ECO:0000313" key="4">
    <source>
        <dbReference type="EMBL" id="MBN8195540.1"/>
    </source>
</evidence>
<dbReference type="GO" id="GO:0016788">
    <property type="term" value="F:hydrolase activity, acting on ester bonds"/>
    <property type="evidence" value="ECO:0007669"/>
    <property type="project" value="TreeGrafter"/>
</dbReference>
<dbReference type="PANTHER" id="PTHR40841">
    <property type="entry name" value="SIDEROPHORE TRIACETYLFUSARININE C ESTERASE"/>
    <property type="match status" value="1"/>
</dbReference>
<evidence type="ECO:0000256" key="2">
    <source>
        <dbReference type="ARBA" id="ARBA00022801"/>
    </source>
</evidence>
<evidence type="ECO:0000256" key="1">
    <source>
        <dbReference type="ARBA" id="ARBA00005622"/>
    </source>
</evidence>
<organism evidence="4 5">
    <name type="scientific">Thalassospira povalilytica</name>
    <dbReference type="NCBI Taxonomy" id="732237"/>
    <lineage>
        <taxon>Bacteria</taxon>
        <taxon>Pseudomonadati</taxon>
        <taxon>Pseudomonadota</taxon>
        <taxon>Alphaproteobacteria</taxon>
        <taxon>Rhodospirillales</taxon>
        <taxon>Thalassospiraceae</taxon>
        <taxon>Thalassospira</taxon>
    </lineage>
</organism>
<dbReference type="AlphaFoldDB" id="A0A8I1M5Y5"/>
<feature type="chain" id="PRO_5034463074" evidence="3">
    <location>
        <begin position="27"/>
        <end position="327"/>
    </location>
</feature>
<dbReference type="Proteomes" id="UP000664405">
    <property type="component" value="Unassembled WGS sequence"/>
</dbReference>
<dbReference type="Pfam" id="PF00756">
    <property type="entry name" value="Esterase"/>
    <property type="match status" value="1"/>
</dbReference>
<name>A0A8I1M5Y5_9PROT</name>
<protein>
    <submittedName>
        <fullName evidence="4">Alpha/beta hydrolase</fullName>
    </submittedName>
</protein>
<accession>A0A8I1M5Y5</accession>
<comment type="similarity">
    <text evidence="1">Belongs to the esterase D family.</text>
</comment>
<comment type="caution">
    <text evidence="4">The sequence shown here is derived from an EMBL/GenBank/DDBJ whole genome shotgun (WGS) entry which is preliminary data.</text>
</comment>
<dbReference type="PANTHER" id="PTHR40841:SF2">
    <property type="entry name" value="SIDEROPHORE-DEGRADING ESTERASE (EUROFUNG)"/>
    <property type="match status" value="1"/>
</dbReference>
<dbReference type="InterPro" id="IPR029058">
    <property type="entry name" value="AB_hydrolase_fold"/>
</dbReference>
<dbReference type="InterPro" id="IPR052558">
    <property type="entry name" value="Siderophore_Hydrolase_D"/>
</dbReference>
<keyword evidence="3" id="KW-0732">Signal</keyword>
<proteinExistence type="inferred from homology"/>
<feature type="signal peptide" evidence="3">
    <location>
        <begin position="1"/>
        <end position="26"/>
    </location>
</feature>
<dbReference type="InterPro" id="IPR000801">
    <property type="entry name" value="Esterase-like"/>
</dbReference>
<dbReference type="EMBL" id="JAEKJW010000001">
    <property type="protein sequence ID" value="MBN8195540.1"/>
    <property type="molecule type" value="Genomic_DNA"/>
</dbReference>
<keyword evidence="2 4" id="KW-0378">Hydrolase</keyword>
<dbReference type="Gene3D" id="3.40.50.1820">
    <property type="entry name" value="alpha/beta hydrolase"/>
    <property type="match status" value="1"/>
</dbReference>
<sequence length="327" mass="36518">MPVSLRRFVFAAASLFGVVHASTAIADDQPKAPTIMAPTEVIYEHVVHSDLLGRDMRLLVWKPDHDAPKAGFPVIYSFDGETSITAFAEFAAQAGVLGARYKLSAPMIVAFAEMPGAHSNDQRMYDFTPFAETYELHERPNMLEWPKLGGGDIYLDAVMTEFKPFIAAQYAIDPDRETLFGHSLGGMMVLHTLAIRPDAFDAYVAVSPSLWFNRPQRFDEIRDLIANPDFAPARPVPVMITVGADESDLTAWDKMRLPSDHQERRLKWKKINAMVDNARALAALIARDGSAKIDLDFSVLDRTNHHTAKPITMYRAIEMAMTPRETP</sequence>
<dbReference type="RefSeq" id="WP_206926640.1">
    <property type="nucleotide sequence ID" value="NZ_JAEKJW010000001.1"/>
</dbReference>
<reference evidence="4" key="1">
    <citation type="submission" date="2020-12" db="EMBL/GenBank/DDBJ databases">
        <title>Oil enriched cultivation method for isolating marine PHA-producing bacteria.</title>
        <authorList>
            <person name="Zheng W."/>
            <person name="Yu S."/>
            <person name="Huang Y."/>
        </authorList>
    </citation>
    <scope>NUCLEOTIDE SEQUENCE</scope>
    <source>
        <strain evidence="4">SY-2-3</strain>
    </source>
</reference>
<evidence type="ECO:0000313" key="5">
    <source>
        <dbReference type="Proteomes" id="UP000664405"/>
    </source>
</evidence>